<dbReference type="SUPFAM" id="SSF52440">
    <property type="entry name" value="PreATP-grasp domain"/>
    <property type="match status" value="1"/>
</dbReference>
<dbReference type="GO" id="GO:0008716">
    <property type="term" value="F:D-alanine-D-alanine ligase activity"/>
    <property type="evidence" value="ECO:0007669"/>
    <property type="project" value="UniProtKB-UniRule"/>
</dbReference>
<dbReference type="SUPFAM" id="SSF56059">
    <property type="entry name" value="Glutathione synthetase ATP-binding domain-like"/>
    <property type="match status" value="1"/>
</dbReference>
<dbReference type="PANTHER" id="PTHR23132:SF25">
    <property type="entry name" value="D-ALANINE--D-ALANINE LIGASE A"/>
    <property type="match status" value="1"/>
</dbReference>
<keyword evidence="12 25" id="KW-0460">Magnesium</keyword>
<feature type="binding site" evidence="25">
    <location>
        <position position="335"/>
    </location>
    <ligand>
        <name>Mg(2+)</name>
        <dbReference type="ChEBI" id="CHEBI:18420"/>
        <label>2</label>
    </ligand>
</feature>
<dbReference type="PROSITE" id="PS50975">
    <property type="entry name" value="ATP_GRASP"/>
    <property type="match status" value="1"/>
</dbReference>
<dbReference type="HAMAP" id="MF_00047">
    <property type="entry name" value="Dala_Dala_lig"/>
    <property type="match status" value="1"/>
</dbReference>
<feature type="binding site" evidence="24">
    <location>
        <begin position="205"/>
        <end position="206"/>
    </location>
    <ligand>
        <name>ATP</name>
        <dbReference type="ChEBI" id="CHEBI:30616"/>
    </ligand>
</feature>
<keyword evidence="9 25" id="KW-0479">Metal-binding</keyword>
<name>A0A5C8NQM7_9ACTN</name>
<keyword evidence="29" id="KW-1185">Reference proteome</keyword>
<dbReference type="Pfam" id="PF01820">
    <property type="entry name" value="Dala_Dala_lig_N"/>
    <property type="match status" value="1"/>
</dbReference>
<dbReference type="InterPro" id="IPR013815">
    <property type="entry name" value="ATP_grasp_subdomain_1"/>
</dbReference>
<comment type="cofactor">
    <cofactor evidence="25">
        <name>Mg(2+)</name>
        <dbReference type="ChEBI" id="CHEBI:18420"/>
    </cofactor>
    <cofactor evidence="25">
        <name>Mn(2+)</name>
        <dbReference type="ChEBI" id="CHEBI:29035"/>
    </cofactor>
    <text evidence="25">Binds 2 magnesium or manganese ions per subunit.</text>
</comment>
<feature type="binding site" evidence="24">
    <location>
        <begin position="235"/>
        <end position="243"/>
    </location>
    <ligand>
        <name>ATP</name>
        <dbReference type="ChEBI" id="CHEBI:30616"/>
    </ligand>
</feature>
<dbReference type="GO" id="GO:0009252">
    <property type="term" value="P:peptidoglycan biosynthetic process"/>
    <property type="evidence" value="ECO:0007669"/>
    <property type="project" value="UniProtKB-UniRule"/>
</dbReference>
<sequence>MGTFCTAGNVPRNGYSNEHCIESHVNRPGSHRPRLAVVFGGRSSEHGVSCLTAANVLRVIDTDRYEVVPVGITTDGQWVRETASWSDLPAGTLPSVDPGLPPFGLDELREVDVVLPLLHGPWGEDGTVQGLFEMAGVRYVGAGVLASSVAMDKPFTKTVFAAGGLPQIPYVAVLPGQWEDDRERVVARVQALGLPVFVKPARAGSSSGVAQVESWDDLESAIETAREFDPKVLIEAAAQGKRELECGVIQQPDGSPVASVVGEIVVKPDSAHEFYDFEAKYLDGTSTNVVPADISEVLSERIRGYAVQAFEAIGCEGLARVDFFLTDGGELVVNEINTMPGFTPYSMFPLLWEASGVPYAELVDRLVQLALNRPLGLR</sequence>
<comment type="catalytic activity">
    <reaction evidence="17 22">
        <text>2 D-alanine + ATP = D-alanyl-D-alanine + ADP + phosphate + H(+)</text>
        <dbReference type="Rhea" id="RHEA:11224"/>
        <dbReference type="ChEBI" id="CHEBI:15378"/>
        <dbReference type="ChEBI" id="CHEBI:30616"/>
        <dbReference type="ChEBI" id="CHEBI:43474"/>
        <dbReference type="ChEBI" id="CHEBI:57416"/>
        <dbReference type="ChEBI" id="CHEBI:57822"/>
        <dbReference type="ChEBI" id="CHEBI:456216"/>
        <dbReference type="EC" id="6.3.2.4"/>
    </reaction>
</comment>
<comment type="cofactor">
    <cofactor evidence="1">
        <name>Mn(2+)</name>
        <dbReference type="ChEBI" id="CHEBI:29035"/>
    </cofactor>
</comment>
<dbReference type="FunFam" id="3.30.470.20:FF:000008">
    <property type="entry name" value="D-alanine--D-alanine ligase"/>
    <property type="match status" value="1"/>
</dbReference>
<evidence type="ECO:0000256" key="11">
    <source>
        <dbReference type="ARBA" id="ARBA00022840"/>
    </source>
</evidence>
<feature type="binding site" evidence="25">
    <location>
        <position position="335"/>
    </location>
    <ligand>
        <name>Mg(2+)</name>
        <dbReference type="ChEBI" id="CHEBI:18420"/>
        <label>1</label>
    </ligand>
</feature>
<dbReference type="AlphaFoldDB" id="A0A5C8NQM7"/>
<evidence type="ECO:0000256" key="1">
    <source>
        <dbReference type="ARBA" id="ARBA00001936"/>
    </source>
</evidence>
<dbReference type="InterPro" id="IPR011761">
    <property type="entry name" value="ATP-grasp"/>
</dbReference>
<evidence type="ECO:0000256" key="20">
    <source>
        <dbReference type="ARBA" id="ARBA00076288"/>
    </source>
</evidence>
<evidence type="ECO:0000256" key="2">
    <source>
        <dbReference type="ARBA" id="ARBA00003921"/>
    </source>
</evidence>
<comment type="caution">
    <text evidence="28">The sequence shown here is derived from an EMBL/GenBank/DDBJ whole genome shotgun (WGS) entry which is preliminary data.</text>
</comment>
<evidence type="ECO:0000256" key="12">
    <source>
        <dbReference type="ARBA" id="ARBA00022842"/>
    </source>
</evidence>
<evidence type="ECO:0000256" key="26">
    <source>
        <dbReference type="PROSITE-ProRule" id="PRU00409"/>
    </source>
</evidence>
<dbReference type="PROSITE" id="PS00844">
    <property type="entry name" value="DALA_DALA_LIGASE_2"/>
    <property type="match status" value="1"/>
</dbReference>
<evidence type="ECO:0000256" key="3">
    <source>
        <dbReference type="ARBA" id="ARBA00004496"/>
    </source>
</evidence>
<feature type="binding site" evidence="24">
    <location>
        <position position="153"/>
    </location>
    <ligand>
        <name>ATP</name>
        <dbReference type="ChEBI" id="CHEBI:30616"/>
    </ligand>
</feature>
<feature type="active site" evidence="23">
    <location>
        <position position="205"/>
    </location>
</feature>
<dbReference type="GO" id="GO:0008360">
    <property type="term" value="P:regulation of cell shape"/>
    <property type="evidence" value="ECO:0007669"/>
    <property type="project" value="UniProtKB-KW"/>
</dbReference>
<dbReference type="GO" id="GO:0071555">
    <property type="term" value="P:cell wall organization"/>
    <property type="evidence" value="ECO:0007669"/>
    <property type="project" value="UniProtKB-KW"/>
</dbReference>
<dbReference type="FunFam" id="3.30.1490.20:FF:000007">
    <property type="entry name" value="D-alanine--D-alanine ligase"/>
    <property type="match status" value="1"/>
</dbReference>
<dbReference type="PIRSF" id="PIRSF039102">
    <property type="entry name" value="Ddl/VanB"/>
    <property type="match status" value="1"/>
</dbReference>
<feature type="binding site" evidence="24">
    <location>
        <begin position="197"/>
        <end position="199"/>
    </location>
    <ligand>
        <name>ATP</name>
        <dbReference type="ChEBI" id="CHEBI:30616"/>
    </ligand>
</feature>
<dbReference type="EC" id="6.3.2.4" evidence="6 22"/>
<protein>
    <recommendedName>
        <fullName evidence="19 22">D-alanine--D-alanine ligase</fullName>
        <ecNumber evidence="6 22">6.3.2.4</ecNumber>
    </recommendedName>
    <alternativeName>
        <fullName evidence="21 22">D-Ala-D-Ala ligase</fullName>
    </alternativeName>
    <alternativeName>
        <fullName evidence="20 22">D-alanylalanine synthetase</fullName>
    </alternativeName>
</protein>
<feature type="binding site" evidence="24">
    <location>
        <begin position="334"/>
        <end position="335"/>
    </location>
    <ligand>
        <name>ATP</name>
        <dbReference type="ChEBI" id="CHEBI:30616"/>
    </ligand>
</feature>
<feature type="binding site" evidence="25">
    <location>
        <position position="337"/>
    </location>
    <ligand>
        <name>Mg(2+)</name>
        <dbReference type="ChEBI" id="CHEBI:18420"/>
        <label>2</label>
    </ligand>
</feature>
<keyword evidence="13 22" id="KW-0133">Cell shape</keyword>
<keyword evidence="14 22" id="KW-0573">Peptidoglycan synthesis</keyword>
<dbReference type="GO" id="GO:0005524">
    <property type="term" value="F:ATP binding"/>
    <property type="evidence" value="ECO:0007669"/>
    <property type="project" value="UniProtKB-UniRule"/>
</dbReference>
<feature type="active site" evidence="23">
    <location>
        <position position="346"/>
    </location>
</feature>
<dbReference type="NCBIfam" id="TIGR01205">
    <property type="entry name" value="D_ala_D_alaTIGR"/>
    <property type="match status" value="1"/>
</dbReference>
<evidence type="ECO:0000256" key="15">
    <source>
        <dbReference type="ARBA" id="ARBA00023211"/>
    </source>
</evidence>
<gene>
    <name evidence="22" type="primary">ddl</name>
    <name evidence="28" type="ORF">FHP06_00165</name>
</gene>
<comment type="pathway">
    <text evidence="4 22">Cell wall biogenesis; peptidoglycan biosynthesis.</text>
</comment>
<evidence type="ECO:0000256" key="22">
    <source>
        <dbReference type="HAMAP-Rule" id="MF_00047"/>
    </source>
</evidence>
<evidence type="ECO:0000256" key="10">
    <source>
        <dbReference type="ARBA" id="ARBA00022741"/>
    </source>
</evidence>
<evidence type="ECO:0000256" key="19">
    <source>
        <dbReference type="ARBA" id="ARBA00068427"/>
    </source>
</evidence>
<accession>A0A5C8NQM7</accession>
<comment type="subcellular location">
    <subcellularLocation>
        <location evidence="3 22">Cytoplasm</location>
    </subcellularLocation>
</comment>
<feature type="active site" evidence="23">
    <location>
        <position position="45"/>
    </location>
</feature>
<evidence type="ECO:0000256" key="14">
    <source>
        <dbReference type="ARBA" id="ARBA00022984"/>
    </source>
</evidence>
<dbReference type="RefSeq" id="WP_147682649.1">
    <property type="nucleotide sequence ID" value="NZ_VDUX01000001.1"/>
</dbReference>
<dbReference type="Gene3D" id="3.40.50.20">
    <property type="match status" value="1"/>
</dbReference>
<comment type="similarity">
    <text evidence="5 22">Belongs to the D-alanine--D-alanine ligase family.</text>
</comment>
<evidence type="ECO:0000256" key="13">
    <source>
        <dbReference type="ARBA" id="ARBA00022960"/>
    </source>
</evidence>
<evidence type="ECO:0000256" key="16">
    <source>
        <dbReference type="ARBA" id="ARBA00023316"/>
    </source>
</evidence>
<keyword evidence="7 22" id="KW-0963">Cytoplasm</keyword>
<dbReference type="UniPathway" id="UPA00219"/>
<evidence type="ECO:0000256" key="25">
    <source>
        <dbReference type="PIRSR" id="PIRSR039102-3"/>
    </source>
</evidence>
<comment type="function">
    <text evidence="2 22">Cell wall formation.</text>
</comment>
<feature type="binding site" evidence="25">
    <location>
        <position position="322"/>
    </location>
    <ligand>
        <name>Mg(2+)</name>
        <dbReference type="ChEBI" id="CHEBI:18420"/>
        <label>1</label>
    </ligand>
</feature>
<evidence type="ECO:0000256" key="4">
    <source>
        <dbReference type="ARBA" id="ARBA00004752"/>
    </source>
</evidence>
<comment type="pathway">
    <text evidence="18">Glycan biosynthesis.</text>
</comment>
<dbReference type="PANTHER" id="PTHR23132">
    <property type="entry name" value="D-ALANINE--D-ALANINE LIGASE"/>
    <property type="match status" value="1"/>
</dbReference>
<dbReference type="Gene3D" id="3.30.1490.20">
    <property type="entry name" value="ATP-grasp fold, A domain"/>
    <property type="match status" value="1"/>
</dbReference>
<dbReference type="InterPro" id="IPR005905">
    <property type="entry name" value="D_ala_D_ala"/>
</dbReference>
<evidence type="ECO:0000259" key="27">
    <source>
        <dbReference type="PROSITE" id="PS50975"/>
    </source>
</evidence>
<evidence type="ECO:0000256" key="18">
    <source>
        <dbReference type="ARBA" id="ARBA00060592"/>
    </source>
</evidence>
<keyword evidence="16 22" id="KW-0961">Cell wall biogenesis/degradation</keyword>
<dbReference type="GO" id="GO:0046872">
    <property type="term" value="F:metal ion binding"/>
    <property type="evidence" value="ECO:0007669"/>
    <property type="project" value="UniProtKB-KW"/>
</dbReference>
<dbReference type="EMBL" id="VDUX01000001">
    <property type="protein sequence ID" value="TXL62703.1"/>
    <property type="molecule type" value="Genomic_DNA"/>
</dbReference>
<reference evidence="28 29" key="1">
    <citation type="submission" date="2019-06" db="EMBL/GenBank/DDBJ databases">
        <title>Aeromicrobium sp. nov., isolated from a maize field.</title>
        <authorList>
            <person name="Lin S.-Y."/>
            <person name="Tsai C.-F."/>
            <person name="Young C.-C."/>
        </authorList>
    </citation>
    <scope>NUCLEOTIDE SEQUENCE [LARGE SCALE GENOMIC DNA]</scope>
    <source>
        <strain evidence="28 29">CC-CFT486</strain>
    </source>
</reference>
<keyword evidence="10 24" id="KW-0547">Nucleotide-binding</keyword>
<dbReference type="InterPro" id="IPR011127">
    <property type="entry name" value="Dala_Dala_lig_N"/>
</dbReference>
<dbReference type="OrthoDB" id="9813261at2"/>
<evidence type="ECO:0000256" key="23">
    <source>
        <dbReference type="PIRSR" id="PIRSR039102-1"/>
    </source>
</evidence>
<keyword evidence="8 22" id="KW-0436">Ligase</keyword>
<evidence type="ECO:0000256" key="7">
    <source>
        <dbReference type="ARBA" id="ARBA00022490"/>
    </source>
</evidence>
<feature type="domain" description="ATP-grasp" evidence="27">
    <location>
        <begin position="157"/>
        <end position="368"/>
    </location>
</feature>
<evidence type="ECO:0000313" key="28">
    <source>
        <dbReference type="EMBL" id="TXL62703.1"/>
    </source>
</evidence>
<dbReference type="InterPro" id="IPR016185">
    <property type="entry name" value="PreATP-grasp_dom_sf"/>
</dbReference>
<evidence type="ECO:0000256" key="17">
    <source>
        <dbReference type="ARBA" id="ARBA00047614"/>
    </source>
</evidence>
<evidence type="ECO:0000256" key="21">
    <source>
        <dbReference type="ARBA" id="ARBA00077154"/>
    </source>
</evidence>
<dbReference type="InterPro" id="IPR011095">
    <property type="entry name" value="Dala_Dala_lig_C"/>
</dbReference>
<dbReference type="Gene3D" id="3.30.470.20">
    <property type="entry name" value="ATP-grasp fold, B domain"/>
    <property type="match status" value="1"/>
</dbReference>
<evidence type="ECO:0000313" key="29">
    <source>
        <dbReference type="Proteomes" id="UP000321571"/>
    </source>
</evidence>
<evidence type="ECO:0000256" key="9">
    <source>
        <dbReference type="ARBA" id="ARBA00022723"/>
    </source>
</evidence>
<evidence type="ECO:0000256" key="5">
    <source>
        <dbReference type="ARBA" id="ARBA00010871"/>
    </source>
</evidence>
<proteinExistence type="inferred from homology"/>
<dbReference type="PROSITE" id="PS00843">
    <property type="entry name" value="DALA_DALA_LIGASE_1"/>
    <property type="match status" value="1"/>
</dbReference>
<keyword evidence="11 26" id="KW-0067">ATP-binding</keyword>
<evidence type="ECO:0000256" key="8">
    <source>
        <dbReference type="ARBA" id="ARBA00022598"/>
    </source>
</evidence>
<evidence type="ECO:0000256" key="6">
    <source>
        <dbReference type="ARBA" id="ARBA00012216"/>
    </source>
</evidence>
<dbReference type="NCBIfam" id="NF002528">
    <property type="entry name" value="PRK01966.1-4"/>
    <property type="match status" value="1"/>
</dbReference>
<evidence type="ECO:0000256" key="24">
    <source>
        <dbReference type="PIRSR" id="PIRSR039102-2"/>
    </source>
</evidence>
<organism evidence="28 29">
    <name type="scientific">Aeromicrobium terrae</name>
    <dbReference type="NCBI Taxonomy" id="2498846"/>
    <lineage>
        <taxon>Bacteria</taxon>
        <taxon>Bacillati</taxon>
        <taxon>Actinomycetota</taxon>
        <taxon>Actinomycetes</taxon>
        <taxon>Propionibacteriales</taxon>
        <taxon>Nocardioidaceae</taxon>
        <taxon>Aeromicrobium</taxon>
    </lineage>
</organism>
<dbReference type="InterPro" id="IPR000291">
    <property type="entry name" value="D-Ala_lig_Van_CS"/>
</dbReference>
<dbReference type="Pfam" id="PF07478">
    <property type="entry name" value="Dala_Dala_lig_C"/>
    <property type="match status" value="1"/>
</dbReference>
<dbReference type="GO" id="GO:0005829">
    <property type="term" value="C:cytosol"/>
    <property type="evidence" value="ECO:0007669"/>
    <property type="project" value="TreeGrafter"/>
</dbReference>
<keyword evidence="15 25" id="KW-0464">Manganese</keyword>
<dbReference type="Proteomes" id="UP000321571">
    <property type="component" value="Unassembled WGS sequence"/>
</dbReference>